<dbReference type="GO" id="GO:0005737">
    <property type="term" value="C:cytoplasm"/>
    <property type="evidence" value="ECO:0007669"/>
    <property type="project" value="TreeGrafter"/>
</dbReference>
<keyword evidence="5 17" id="KW-0418">Kinase</keyword>
<dbReference type="PANTHER" id="PTHR11042:SF136">
    <property type="entry name" value="EIF-2-ALPHA KINASE GCN2"/>
    <property type="match status" value="1"/>
</dbReference>
<dbReference type="Proteomes" id="UP000660729">
    <property type="component" value="Unassembled WGS sequence"/>
</dbReference>
<evidence type="ECO:0000256" key="12">
    <source>
        <dbReference type="PROSITE-ProRule" id="PRU10141"/>
    </source>
</evidence>
<feature type="compositionally biased region" description="Acidic residues" evidence="14">
    <location>
        <begin position="631"/>
        <end position="661"/>
    </location>
</feature>
<feature type="domain" description="RWD" evidence="16">
    <location>
        <begin position="15"/>
        <end position="128"/>
    </location>
</feature>
<feature type="coiled-coil region" evidence="13">
    <location>
        <begin position="144"/>
        <end position="194"/>
    </location>
</feature>
<dbReference type="SUPFAM" id="SSF55681">
    <property type="entry name" value="Class II aaRS and biotin synthetases"/>
    <property type="match status" value="1"/>
</dbReference>
<keyword evidence="13" id="KW-0175">Coiled coil</keyword>
<accession>A0A8H6R9P0</accession>
<evidence type="ECO:0000256" key="14">
    <source>
        <dbReference type="SAM" id="MobiDB-lite"/>
    </source>
</evidence>
<comment type="similarity">
    <text evidence="7">Belongs to the protein kinase superfamily. Ser/Thr protein kinase family. GCN2 subfamily.</text>
</comment>
<dbReference type="SMART" id="SM00591">
    <property type="entry name" value="RWD"/>
    <property type="match status" value="1"/>
</dbReference>
<dbReference type="InterPro" id="IPR024435">
    <property type="entry name" value="HisRS-related_dom"/>
</dbReference>
<dbReference type="SMART" id="SM00220">
    <property type="entry name" value="S_TKc"/>
    <property type="match status" value="1"/>
</dbReference>
<feature type="region of interest" description="Disordered" evidence="14">
    <location>
        <begin position="626"/>
        <end position="679"/>
    </location>
</feature>
<dbReference type="PIRSF" id="PIRSF000660">
    <property type="entry name" value="Ser/Thr_PK_GCN2"/>
    <property type="match status" value="1"/>
</dbReference>
<dbReference type="PANTHER" id="PTHR11042">
    <property type="entry name" value="EUKARYOTIC TRANSLATION INITIATION FACTOR 2-ALPHA KINASE EIF2-ALPHA KINASE -RELATED"/>
    <property type="match status" value="1"/>
</dbReference>
<dbReference type="InterPro" id="IPR000719">
    <property type="entry name" value="Prot_kinase_dom"/>
</dbReference>
<evidence type="ECO:0000256" key="10">
    <source>
        <dbReference type="PIRSR" id="PIRSR000660-1"/>
    </source>
</evidence>
<dbReference type="EMBL" id="JABCIY010000241">
    <property type="protein sequence ID" value="KAF7187043.1"/>
    <property type="molecule type" value="Genomic_DNA"/>
</dbReference>
<dbReference type="GO" id="GO:0005524">
    <property type="term" value="F:ATP binding"/>
    <property type="evidence" value="ECO:0007669"/>
    <property type="project" value="UniProtKB-UniRule"/>
</dbReference>
<dbReference type="PROSITE" id="PS00108">
    <property type="entry name" value="PROTEIN_KINASE_ST"/>
    <property type="match status" value="1"/>
</dbReference>
<evidence type="ECO:0000259" key="16">
    <source>
        <dbReference type="PROSITE" id="PS50908"/>
    </source>
</evidence>
<gene>
    <name evidence="17" type="ORF">HII31_11652</name>
</gene>
<feature type="domain" description="Protein kinase" evidence="15">
    <location>
        <begin position="520"/>
        <end position="876"/>
    </location>
</feature>
<evidence type="ECO:0000313" key="18">
    <source>
        <dbReference type="Proteomes" id="UP000660729"/>
    </source>
</evidence>
<evidence type="ECO:0000256" key="4">
    <source>
        <dbReference type="ARBA" id="ARBA00022741"/>
    </source>
</evidence>
<dbReference type="GO" id="GO:0000077">
    <property type="term" value="P:DNA damage checkpoint signaling"/>
    <property type="evidence" value="ECO:0007669"/>
    <property type="project" value="InterPro"/>
</dbReference>
<dbReference type="Gene3D" id="1.10.510.10">
    <property type="entry name" value="Transferase(Phosphotransferase) domain 1"/>
    <property type="match status" value="2"/>
</dbReference>
<evidence type="ECO:0000256" key="7">
    <source>
        <dbReference type="ARBA" id="ARBA00037982"/>
    </source>
</evidence>
<dbReference type="Pfam" id="PF13393">
    <property type="entry name" value="tRNA-synt_His"/>
    <property type="match status" value="1"/>
</dbReference>
<dbReference type="GO" id="GO:0004694">
    <property type="term" value="F:eukaryotic translation initiation factor 2alpha kinase activity"/>
    <property type="evidence" value="ECO:0007669"/>
    <property type="project" value="InterPro"/>
</dbReference>
<evidence type="ECO:0000256" key="11">
    <source>
        <dbReference type="PIRSR" id="PIRSR000660-2"/>
    </source>
</evidence>
<feature type="binding site" evidence="11">
    <location>
        <position position="549"/>
    </location>
    <ligand>
        <name>ATP</name>
        <dbReference type="ChEBI" id="CHEBI:30616"/>
    </ligand>
</feature>
<keyword evidence="2" id="KW-0723">Serine/threonine-protein kinase</keyword>
<evidence type="ECO:0000259" key="15">
    <source>
        <dbReference type="PROSITE" id="PS50011"/>
    </source>
</evidence>
<dbReference type="InterPro" id="IPR011009">
    <property type="entry name" value="Kinase-like_dom_sf"/>
</dbReference>
<dbReference type="GO" id="GO:0005634">
    <property type="term" value="C:nucleus"/>
    <property type="evidence" value="ECO:0007669"/>
    <property type="project" value="TreeGrafter"/>
</dbReference>
<protein>
    <recommendedName>
        <fullName evidence="1">non-specific serine/threonine protein kinase</fullName>
        <ecNumber evidence="1">2.7.11.1</ecNumber>
    </recommendedName>
</protein>
<proteinExistence type="inferred from homology"/>
<keyword evidence="6 11" id="KW-0067">ATP-binding</keyword>
<dbReference type="CDD" id="cd23823">
    <property type="entry name" value="RWD_GCN2"/>
    <property type="match status" value="1"/>
</dbReference>
<evidence type="ECO:0000313" key="17">
    <source>
        <dbReference type="EMBL" id="KAF7187043.1"/>
    </source>
</evidence>
<dbReference type="PROSITE" id="PS50908">
    <property type="entry name" value="RWD"/>
    <property type="match status" value="1"/>
</dbReference>
<comment type="catalytic activity">
    <reaction evidence="9">
        <text>L-seryl-[protein] + ATP = O-phospho-L-seryl-[protein] + ADP + H(+)</text>
        <dbReference type="Rhea" id="RHEA:17989"/>
        <dbReference type="Rhea" id="RHEA-COMP:9863"/>
        <dbReference type="Rhea" id="RHEA-COMP:11604"/>
        <dbReference type="ChEBI" id="CHEBI:15378"/>
        <dbReference type="ChEBI" id="CHEBI:29999"/>
        <dbReference type="ChEBI" id="CHEBI:30616"/>
        <dbReference type="ChEBI" id="CHEBI:83421"/>
        <dbReference type="ChEBI" id="CHEBI:456216"/>
        <dbReference type="EC" id="2.7.11.1"/>
    </reaction>
</comment>
<evidence type="ECO:0000256" key="1">
    <source>
        <dbReference type="ARBA" id="ARBA00012513"/>
    </source>
</evidence>
<dbReference type="Pfam" id="PF05773">
    <property type="entry name" value="RWD"/>
    <property type="match status" value="1"/>
</dbReference>
<evidence type="ECO:0000256" key="2">
    <source>
        <dbReference type="ARBA" id="ARBA00022527"/>
    </source>
</evidence>
<dbReference type="InterPro" id="IPR045864">
    <property type="entry name" value="aa-tRNA-synth_II/BPL/LPL"/>
</dbReference>
<dbReference type="PROSITE" id="PS50011">
    <property type="entry name" value="PROTEIN_KINASE_DOM"/>
    <property type="match status" value="2"/>
</dbReference>
<dbReference type="SUPFAM" id="SSF54495">
    <property type="entry name" value="UBC-like"/>
    <property type="match status" value="1"/>
</dbReference>
<dbReference type="InterPro" id="IPR016255">
    <property type="entry name" value="Gcn2"/>
</dbReference>
<dbReference type="InterPro" id="IPR050339">
    <property type="entry name" value="CC_SR_Kinase"/>
</dbReference>
<comment type="catalytic activity">
    <reaction evidence="8">
        <text>L-threonyl-[protein] + ATP = O-phospho-L-threonyl-[protein] + ADP + H(+)</text>
        <dbReference type="Rhea" id="RHEA:46608"/>
        <dbReference type="Rhea" id="RHEA-COMP:11060"/>
        <dbReference type="Rhea" id="RHEA-COMP:11605"/>
        <dbReference type="ChEBI" id="CHEBI:15378"/>
        <dbReference type="ChEBI" id="CHEBI:30013"/>
        <dbReference type="ChEBI" id="CHEBI:30616"/>
        <dbReference type="ChEBI" id="CHEBI:61977"/>
        <dbReference type="ChEBI" id="CHEBI:456216"/>
        <dbReference type="EC" id="2.7.11.1"/>
    </reaction>
</comment>
<evidence type="ECO:0000256" key="13">
    <source>
        <dbReference type="SAM" id="Coils"/>
    </source>
</evidence>
<dbReference type="OrthoDB" id="341578at2759"/>
<dbReference type="Pfam" id="PF00069">
    <property type="entry name" value="Pkinase"/>
    <property type="match status" value="3"/>
</dbReference>
<feature type="binding site" evidence="12">
    <location>
        <position position="550"/>
    </location>
    <ligand>
        <name>ATP</name>
        <dbReference type="ChEBI" id="CHEBI:30616"/>
    </ligand>
</feature>
<evidence type="ECO:0000256" key="8">
    <source>
        <dbReference type="ARBA" id="ARBA00047899"/>
    </source>
</evidence>
<dbReference type="Gene3D" id="3.10.110.10">
    <property type="entry name" value="Ubiquitin Conjugating Enzyme"/>
    <property type="match status" value="1"/>
</dbReference>
<dbReference type="Gene3D" id="3.30.930.10">
    <property type="entry name" value="Bira Bifunctional Protein, Domain 2"/>
    <property type="match status" value="1"/>
</dbReference>
<sequence>MASKNQIDYNEIQENEIQLLEAVYSDGFELVATQVGAWATPKKNISRTFKLRITPPSEPEAFVTLIVRFTATYPRTAPSLEVEGLEQFHERTQKKIRRIAQDMPKKLTGDDPFIHLITEDIADALEDAVTARKAGTLPSLDDERATATETANALAKQAEEAEAAREKQRLEAEQEEENALMKMAEAQVARQEKRKSFKPAKELLPKQTPAKDDMPRKITFEQSSSIDTTYGSETFTDVLITGILSQSAYETTFLASPSTSGIAALVSVKRRFIKKPKSEIINLESVLAAAQKLKHQNLLNIFAYRVAQPGAKTELYICREFADRGTLHDHLSHSEFHLPGVRQLTLELLQGLDFLHQNGMTHGYITTRTVYLTGTSFSPKLSGFGYSVVLGLYDETLPDGWRFPKTNDASHSAQREDIWDLGTVVVQIFLGLHAIGDFVNPLQLYSRRDLSRPFVDFLRKMFSTEKKAASCFDLIPSELLRSDTPIVSREQASTDSVSGRARHNSANIRLAPLSQYETQFTQLSRLGKGGFGEVVKAQHRVDQGLYAVKKITQSTQLLDQTLKEVILLKRLNHPHVVRYFNAWIEAEVEKEEDAVSISSEESSPGVDFGYSAGGIDFVSNSHAGFKFGNGSEDESGEGEGSEEDFFDREGEGGGDEAETLTDSELPGASTASGASKTGPRQSTLYIQMELCDKRSLRNLIRDGMTSDEVFRFARQITEGLDHIHSIGIAHRDLKPDNVFIDSVGNPKIGDFGLATISQYTDPTADSKENGSGDMTRSIGTALYVAPELQSSGTGDPSTKVDMFSLGIIIYEMSQPFSTGMERVLELGRIRKKGEKLPEAYLDDNEKAREGRLINCLIAHKPSERLSSAELLRDDRLPINVEDATIRKALATLTDPNSPYHQTFMSAVFAQSKSATSAKAKSLSWEVKANTKPDDPERVRLRGITRSALETVFRRHCAEEVRRDFIFPRSHYYQGNDVVQLLDASGNVLQLPYDLTLPYARQLARQPASTRCTFTVSGAYRVPRNGGPPKNTVEADFDIINNGDDKDIAINDAEILKVMDEVLSELPFFAPDGSVYYWITHGSLIEAIMDYCRVSQEHRSQVQNLVSRLGFDRAWDGLQSELRKVGLTDTTLADLKKFDWHDSPDKAFKKLDTLFSDATERIRRHGITAMNELRKIHELATSAYGVSRKVQIRPLSCWNVKFYTTGMLFQCVVEDRKHHRTPIAAGGRYDSLIRAHRILENSTASQQGAVGLVFAVDSFVTNILKTTAAGVKKKFAKKTANPQPFAKRGDVLVVAGGTEGVQAEGIKLVASLWAKGISAELARDQDTRSMSHLFVVHLRHEASTTVRFTSTDNDAEDVDIAVSSLASHVQQELRVRAQSKVRMSLLRSHSSHHQESEQKGKVQVLMVERGGKKENKFGIVENAHSRWEDALEEWKNAEILAIEGRDSLLELVQKTKLSDPGTWRNAREQAAASDKNYLLQIREALEGSQKKWQEGNGLRVCCVHHFRSGKVIYYDLGA</sequence>
<organism evidence="17 18">
    <name type="scientific">Pseudocercospora fuligena</name>
    <dbReference type="NCBI Taxonomy" id="685502"/>
    <lineage>
        <taxon>Eukaryota</taxon>
        <taxon>Fungi</taxon>
        <taxon>Dikarya</taxon>
        <taxon>Ascomycota</taxon>
        <taxon>Pezizomycotina</taxon>
        <taxon>Dothideomycetes</taxon>
        <taxon>Dothideomycetidae</taxon>
        <taxon>Mycosphaerellales</taxon>
        <taxon>Mycosphaerellaceae</taxon>
        <taxon>Pseudocercospora</taxon>
    </lineage>
</organism>
<reference evidence="17" key="1">
    <citation type="submission" date="2020-04" db="EMBL/GenBank/DDBJ databases">
        <title>Draft genome resource of the tomato pathogen Pseudocercospora fuligena.</title>
        <authorList>
            <person name="Zaccaron A."/>
        </authorList>
    </citation>
    <scope>NUCLEOTIDE SEQUENCE</scope>
    <source>
        <strain evidence="17">PF001</strain>
    </source>
</reference>
<dbReference type="InterPro" id="IPR041715">
    <property type="entry name" value="HisRS-like_core"/>
</dbReference>
<feature type="compositionally biased region" description="Polar residues" evidence="14">
    <location>
        <begin position="669"/>
        <end position="679"/>
    </location>
</feature>
<dbReference type="SUPFAM" id="SSF56112">
    <property type="entry name" value="Protein kinase-like (PK-like)"/>
    <property type="match status" value="2"/>
</dbReference>
<dbReference type="Pfam" id="PF12745">
    <property type="entry name" value="HGTP_anticodon2"/>
    <property type="match status" value="1"/>
</dbReference>
<evidence type="ECO:0000256" key="6">
    <source>
        <dbReference type="ARBA" id="ARBA00022840"/>
    </source>
</evidence>
<dbReference type="InterPro" id="IPR017441">
    <property type="entry name" value="Protein_kinase_ATP_BS"/>
</dbReference>
<feature type="domain" description="Protein kinase" evidence="15">
    <location>
        <begin position="238"/>
        <end position="480"/>
    </location>
</feature>
<dbReference type="InterPro" id="IPR006575">
    <property type="entry name" value="RWD_dom"/>
</dbReference>
<feature type="binding site" evidence="11">
    <location>
        <begin position="526"/>
        <end position="534"/>
    </location>
    <ligand>
        <name>ATP</name>
        <dbReference type="ChEBI" id="CHEBI:30616"/>
    </ligand>
</feature>
<evidence type="ECO:0000256" key="5">
    <source>
        <dbReference type="ARBA" id="ARBA00022777"/>
    </source>
</evidence>
<dbReference type="CDD" id="cd14046">
    <property type="entry name" value="STKc_EIF2AK4_GCN2_rpt2"/>
    <property type="match status" value="1"/>
</dbReference>
<dbReference type="InterPro" id="IPR008271">
    <property type="entry name" value="Ser/Thr_kinase_AS"/>
</dbReference>
<keyword evidence="18" id="KW-1185">Reference proteome</keyword>
<evidence type="ECO:0000256" key="9">
    <source>
        <dbReference type="ARBA" id="ARBA00048679"/>
    </source>
</evidence>
<dbReference type="Gene3D" id="3.30.200.20">
    <property type="entry name" value="Phosphorylase Kinase, domain 1"/>
    <property type="match status" value="1"/>
</dbReference>
<keyword evidence="3" id="KW-0808">Transferase</keyword>
<comment type="caution">
    <text evidence="17">The sequence shown here is derived from an EMBL/GenBank/DDBJ whole genome shotgun (WGS) entry which is preliminary data.</text>
</comment>
<dbReference type="EC" id="2.7.11.1" evidence="1"/>
<keyword evidence="4 11" id="KW-0547">Nucleotide-binding</keyword>
<dbReference type="InterPro" id="IPR016135">
    <property type="entry name" value="UBQ-conjugating_enzyme/RWD"/>
</dbReference>
<dbReference type="PROSITE" id="PS00107">
    <property type="entry name" value="PROTEIN_KINASE_ATP"/>
    <property type="match status" value="1"/>
</dbReference>
<feature type="active site" description="Proton acceptor" evidence="10">
    <location>
        <position position="732"/>
    </location>
</feature>
<evidence type="ECO:0000256" key="3">
    <source>
        <dbReference type="ARBA" id="ARBA00022679"/>
    </source>
</evidence>
<name>A0A8H6R9P0_9PEZI</name>